<evidence type="ECO:0008006" key="3">
    <source>
        <dbReference type="Google" id="ProtNLM"/>
    </source>
</evidence>
<evidence type="ECO:0000313" key="1">
    <source>
        <dbReference type="EMBL" id="GAA4726556.1"/>
    </source>
</evidence>
<gene>
    <name evidence="1" type="ORF">GCM10025782_26180</name>
</gene>
<reference evidence="2" key="1">
    <citation type="journal article" date="2019" name="Int. J. Syst. Evol. Microbiol.">
        <title>The Global Catalogue of Microorganisms (GCM) 10K type strain sequencing project: providing services to taxonomists for standard genome sequencing and annotation.</title>
        <authorList>
            <consortium name="The Broad Institute Genomics Platform"/>
            <consortium name="The Broad Institute Genome Sequencing Center for Infectious Disease"/>
            <person name="Wu L."/>
            <person name="Ma J."/>
        </authorList>
    </citation>
    <scope>NUCLEOTIDE SEQUENCE [LARGE SCALE GENOMIC DNA]</scope>
    <source>
        <strain evidence="2">JCM 18961</strain>
    </source>
</reference>
<accession>A0ABP8YCF5</accession>
<dbReference type="Proteomes" id="UP001500556">
    <property type="component" value="Unassembled WGS sequence"/>
</dbReference>
<sequence length="286" mass="30921">MVILPYRRPLIEIEWRILMVASNLAMSADRHGVEYWRKSDAFEQLDPSEKGAVSYFLGMTQAQVTCRRRLGIPLLAHLDTLLKLLGTPLVGKRPDFVGVDFSGVVLPVVVESKGRTGAVGPKLLTDAKAQALAFPHVAGSPAPAVVVSGSGFRANGTWTARLHDPPDDRAPDLVVSRNAVIASHYLPLVEAVREAPTKERREGDWHAALPGIDANFIIPDVAFKALSNYSLGETYSDKTLAEAGATIANSLASRKAQRGQRRYVASNGVGLHLGPSWHDLLAAEVH</sequence>
<dbReference type="EMBL" id="BAABLO010000011">
    <property type="protein sequence ID" value="GAA4726556.1"/>
    <property type="molecule type" value="Genomic_DNA"/>
</dbReference>
<evidence type="ECO:0000313" key="2">
    <source>
        <dbReference type="Proteomes" id="UP001500556"/>
    </source>
</evidence>
<name>A0ABP8YCF5_9MICO</name>
<keyword evidence="2" id="KW-1185">Reference proteome</keyword>
<protein>
    <recommendedName>
        <fullName evidence="3">Restriction endonuclease</fullName>
    </recommendedName>
</protein>
<dbReference type="RefSeq" id="WP_345503913.1">
    <property type="nucleotide sequence ID" value="NZ_BAABLO010000011.1"/>
</dbReference>
<comment type="caution">
    <text evidence="1">The sequence shown here is derived from an EMBL/GenBank/DDBJ whole genome shotgun (WGS) entry which is preliminary data.</text>
</comment>
<organism evidence="1 2">
    <name type="scientific">Pedococcus ginsenosidimutans</name>
    <dbReference type="NCBI Taxonomy" id="490570"/>
    <lineage>
        <taxon>Bacteria</taxon>
        <taxon>Bacillati</taxon>
        <taxon>Actinomycetota</taxon>
        <taxon>Actinomycetes</taxon>
        <taxon>Micrococcales</taxon>
        <taxon>Intrasporangiaceae</taxon>
        <taxon>Pedococcus</taxon>
    </lineage>
</organism>
<proteinExistence type="predicted"/>